<dbReference type="NCBIfam" id="TIGR02937">
    <property type="entry name" value="sigma70-ECF"/>
    <property type="match status" value="1"/>
</dbReference>
<dbReference type="EMBL" id="CP042467">
    <property type="protein sequence ID" value="QED28931.1"/>
    <property type="molecule type" value="Genomic_DNA"/>
</dbReference>
<evidence type="ECO:0000259" key="8">
    <source>
        <dbReference type="Pfam" id="PF08281"/>
    </source>
</evidence>
<dbReference type="InterPro" id="IPR036388">
    <property type="entry name" value="WH-like_DNA-bd_sf"/>
</dbReference>
<evidence type="ECO:0000256" key="5">
    <source>
        <dbReference type="ARBA" id="ARBA00023163"/>
    </source>
</evidence>
<dbReference type="Gene3D" id="1.10.10.10">
    <property type="entry name" value="Winged helix-like DNA-binding domain superfamily/Winged helix DNA-binding domain"/>
    <property type="match status" value="1"/>
</dbReference>
<dbReference type="PANTHER" id="PTHR43133:SF59">
    <property type="entry name" value="ECF RNA POLYMERASE SIGMA FACTOR SIGR"/>
    <property type="match status" value="1"/>
</dbReference>
<reference evidence="9 10" key="1">
    <citation type="submission" date="2019-08" db="EMBL/GenBank/DDBJ databases">
        <authorList>
            <person name="Liang Q."/>
        </authorList>
    </citation>
    <scope>NUCLEOTIDE SEQUENCE [LARGE SCALE GENOMIC DNA]</scope>
    <source>
        <strain evidence="9 10">V1718</strain>
    </source>
</reference>
<dbReference type="PANTHER" id="PTHR43133">
    <property type="entry name" value="RNA POLYMERASE ECF-TYPE SIGMA FACTO"/>
    <property type="match status" value="1"/>
</dbReference>
<keyword evidence="4 6" id="KW-0238">DNA-binding</keyword>
<dbReference type="InterPro" id="IPR013325">
    <property type="entry name" value="RNA_pol_sigma_r2"/>
</dbReference>
<organism evidence="9 10">
    <name type="scientific">Microvenator marinus</name>
    <dbReference type="NCBI Taxonomy" id="2600177"/>
    <lineage>
        <taxon>Bacteria</taxon>
        <taxon>Deltaproteobacteria</taxon>
        <taxon>Bradymonadales</taxon>
        <taxon>Microvenatoraceae</taxon>
        <taxon>Microvenator</taxon>
    </lineage>
</organism>
<feature type="domain" description="RNA polymerase sigma-70 region 2" evidence="7">
    <location>
        <begin position="24"/>
        <end position="87"/>
    </location>
</feature>
<evidence type="ECO:0000256" key="6">
    <source>
        <dbReference type="RuleBase" id="RU000716"/>
    </source>
</evidence>
<keyword evidence="10" id="KW-1185">Reference proteome</keyword>
<dbReference type="InterPro" id="IPR013249">
    <property type="entry name" value="RNA_pol_sigma70_r4_t2"/>
</dbReference>
<gene>
    <name evidence="9" type="ORF">FRD01_17125</name>
</gene>
<feature type="domain" description="RNA polymerase sigma factor 70 region 4 type 2" evidence="8">
    <location>
        <begin position="129"/>
        <end position="179"/>
    </location>
</feature>
<dbReference type="GO" id="GO:0006352">
    <property type="term" value="P:DNA-templated transcription initiation"/>
    <property type="evidence" value="ECO:0007669"/>
    <property type="project" value="InterPro"/>
</dbReference>
<dbReference type="OrthoDB" id="9780326at2"/>
<dbReference type="RefSeq" id="WP_146961793.1">
    <property type="nucleotide sequence ID" value="NZ_CP042467.1"/>
</dbReference>
<dbReference type="Gene3D" id="1.10.1740.10">
    <property type="match status" value="1"/>
</dbReference>
<evidence type="ECO:0000313" key="10">
    <source>
        <dbReference type="Proteomes" id="UP000321595"/>
    </source>
</evidence>
<dbReference type="InterPro" id="IPR014284">
    <property type="entry name" value="RNA_pol_sigma-70_dom"/>
</dbReference>
<dbReference type="SUPFAM" id="SSF88946">
    <property type="entry name" value="Sigma2 domain of RNA polymerase sigma factors"/>
    <property type="match status" value="1"/>
</dbReference>
<keyword evidence="2 6" id="KW-0805">Transcription regulation</keyword>
<evidence type="ECO:0000256" key="2">
    <source>
        <dbReference type="ARBA" id="ARBA00023015"/>
    </source>
</evidence>
<protein>
    <recommendedName>
        <fullName evidence="6">RNA polymerase sigma factor</fullName>
    </recommendedName>
</protein>
<name>A0A5B8XUM1_9DELT</name>
<evidence type="ECO:0000259" key="7">
    <source>
        <dbReference type="Pfam" id="PF04542"/>
    </source>
</evidence>
<dbReference type="GO" id="GO:0003677">
    <property type="term" value="F:DNA binding"/>
    <property type="evidence" value="ECO:0007669"/>
    <property type="project" value="UniProtKB-KW"/>
</dbReference>
<dbReference type="KEGG" id="bbae:FRD01_17125"/>
<dbReference type="Pfam" id="PF04542">
    <property type="entry name" value="Sigma70_r2"/>
    <property type="match status" value="1"/>
</dbReference>
<accession>A0A5B8XUM1</accession>
<evidence type="ECO:0000256" key="4">
    <source>
        <dbReference type="ARBA" id="ARBA00023125"/>
    </source>
</evidence>
<evidence type="ECO:0000256" key="1">
    <source>
        <dbReference type="ARBA" id="ARBA00010641"/>
    </source>
</evidence>
<dbReference type="InterPro" id="IPR007627">
    <property type="entry name" value="RNA_pol_sigma70_r2"/>
</dbReference>
<keyword evidence="5 6" id="KW-0804">Transcription</keyword>
<keyword evidence="3 6" id="KW-0731">Sigma factor</keyword>
<dbReference type="InterPro" id="IPR039425">
    <property type="entry name" value="RNA_pol_sigma-70-like"/>
</dbReference>
<dbReference type="AlphaFoldDB" id="A0A5B8XUM1"/>
<dbReference type="PROSITE" id="PS01063">
    <property type="entry name" value="SIGMA70_ECF"/>
    <property type="match status" value="1"/>
</dbReference>
<dbReference type="InterPro" id="IPR013324">
    <property type="entry name" value="RNA_pol_sigma_r3/r4-like"/>
</dbReference>
<dbReference type="GO" id="GO:0016987">
    <property type="term" value="F:sigma factor activity"/>
    <property type="evidence" value="ECO:0007669"/>
    <property type="project" value="UniProtKB-KW"/>
</dbReference>
<sequence>MDTLDKPLSGLELEKVFQETALVHQPELYAAALRYTRNEGDAQDLVQETFLKAYSNFHRFEQGTNCRAWLFTILTNTFINRFRRKKKEREILGQDDLSYVRENFHSTDSSDFYQNPERGMVERTFSKDMKEALESIPEDFRRVVVLADLNDFSYKEVAHILDCPVGTVMSRLFRGRKLLRKQLADVAFERGVIRDKIPFLHEESNRTRRSVREARLEEMDLAS</sequence>
<dbReference type="Proteomes" id="UP000321595">
    <property type="component" value="Chromosome"/>
</dbReference>
<evidence type="ECO:0000256" key="3">
    <source>
        <dbReference type="ARBA" id="ARBA00023082"/>
    </source>
</evidence>
<comment type="similarity">
    <text evidence="1 6">Belongs to the sigma-70 factor family. ECF subfamily.</text>
</comment>
<dbReference type="Pfam" id="PF08281">
    <property type="entry name" value="Sigma70_r4_2"/>
    <property type="match status" value="1"/>
</dbReference>
<dbReference type="SUPFAM" id="SSF88659">
    <property type="entry name" value="Sigma3 and sigma4 domains of RNA polymerase sigma factors"/>
    <property type="match status" value="1"/>
</dbReference>
<evidence type="ECO:0000313" key="9">
    <source>
        <dbReference type="EMBL" id="QED28931.1"/>
    </source>
</evidence>
<proteinExistence type="inferred from homology"/>
<dbReference type="CDD" id="cd06171">
    <property type="entry name" value="Sigma70_r4"/>
    <property type="match status" value="1"/>
</dbReference>
<dbReference type="InterPro" id="IPR000838">
    <property type="entry name" value="RNA_pol_sigma70_ECF_CS"/>
</dbReference>